<organism evidence="5">
    <name type="scientific">Perkinsus marinus (strain ATCC 50983 / TXsc)</name>
    <dbReference type="NCBI Taxonomy" id="423536"/>
    <lineage>
        <taxon>Eukaryota</taxon>
        <taxon>Sar</taxon>
        <taxon>Alveolata</taxon>
        <taxon>Perkinsozoa</taxon>
        <taxon>Perkinsea</taxon>
        <taxon>Perkinsida</taxon>
        <taxon>Perkinsidae</taxon>
        <taxon>Perkinsus</taxon>
    </lineage>
</organism>
<keyword evidence="3" id="KW-0812">Transmembrane</keyword>
<dbReference type="GeneID" id="9053638"/>
<evidence type="ECO:0000256" key="2">
    <source>
        <dbReference type="SAM" id="MobiDB-lite"/>
    </source>
</evidence>
<keyword evidence="3" id="KW-1133">Transmembrane helix</keyword>
<dbReference type="Gene3D" id="3.80.10.10">
    <property type="entry name" value="Ribonuclease Inhibitor"/>
    <property type="match status" value="1"/>
</dbReference>
<dbReference type="Proteomes" id="UP000007800">
    <property type="component" value="Unassembled WGS sequence"/>
</dbReference>
<keyword evidence="5" id="KW-1185">Reference proteome</keyword>
<keyword evidence="1" id="KW-0175">Coiled coil</keyword>
<feature type="compositionally biased region" description="Polar residues" evidence="2">
    <location>
        <begin position="23"/>
        <end position="37"/>
    </location>
</feature>
<evidence type="ECO:0000313" key="5">
    <source>
        <dbReference type="Proteomes" id="UP000007800"/>
    </source>
</evidence>
<dbReference type="InterPro" id="IPR032675">
    <property type="entry name" value="LRR_dom_sf"/>
</dbReference>
<dbReference type="PANTHER" id="PTHR34491">
    <property type="entry name" value="A-TYPE INCLUSION PROTEIN, PUTATIVE-RELATED"/>
    <property type="match status" value="1"/>
</dbReference>
<gene>
    <name evidence="4" type="ORF">Pmar_PMAR026718</name>
</gene>
<sequence length="1274" mass="143742">MRKCYEHESVRDDSSLREASSALPGQQGETSELSHPIQSPEPLGSDDALVVDSKEKRESRVKMEEGLPVEPAAAVGAVEGDGTTEGAIDTATEVMAKTSKRKSMAIRGPRRVAARQSTLQYIAVVLVDKYNTAYRIGLLFLLMLLAFVCGIQCYAQFIVPVPPTAEELDTLAPETLTNPQRTRYEVTATAVVESLILGLIGLLALLRAVVVIKTLLLSDKEKLYKIRNECRDTQECQNPSECTIRRRIICMFTTFRSNLEMTGEWFWQGYFTVQILDTILQIVRLLEQGGRSITGQQTPVADRVAIMTQATLIMLVMLVGPTTLILNNRVWASLFDVMAAFSFTAAYLIISGHIIQVGTWHTLQFTTFTTFLSSLVPAVLSLDNIVGVDRYLLEIAKRPELTRAPRRSRLRCYIIAFTMWVVGLGGFIYVTMTQFKGDYCSEVIPRFDKECLLPIYPILDSDSCDCRMASVYLQEECVQDDMPRLSLYNRMEYLMISDNTPTPPTSCTNEPQTLLDTVSKFGSLVVLSLVAVPIQTLSLGKLNSLEVLVATATRLSVVPDDVNELLPSIRSFQFELSQIQELPFDSLQQLQHLEYLGLAGNPICQSAAFPEWTVGIVECGSSSGDACPVESSLVGLSQSLTGYCRKWVLRGASTLCLPACTDFYAPTYAAMDMDGSTTMSVQENTVLFQMFGLIEPGIEVTTTVHHCIMEACGKEASDEITAPVEAVAHTSFLLSAKCSVSPSNDEMEMPVDLSSPRTRLVVDKLGITREMLDKAASQQLPSRALRSGDPEVADLWTQLMAAKRDHYTELVLAEREHVTAEELAEYRSLQEYQQEQSIRTSPRALRAYRESKSAAGGSRTRGEDEEEDPAIARQREQVERTREELKSEILGMITSELAKKQLAAARQAQEAKFAKKLRTLKEDRQKLKEDMKAIQLEIDLIRARQAVMDQKKKQREELLRRNLEEKDRLREEVQSRIKSKLNTVAERKQALAEIKKAEAEAFAEKLEEVKEKMRVERERLAAEAAARQAKSAEKQRQIEENKANLMQMLADAATVRSIEFSKRLAAAERIATETEASRQALGEEAKKRHEEAIRKNDRLRKEAWEAIKLRNRKHEEDIDKVRERAAKARLEHHQRVKEMYERKISRKDAAGEKAAREAFVARQLRLKREMYEDLVKINAARVANQHEHINQRRMLRISQTEAKLRDVAEAKEAFYQKRIMRIREGWAEKNKLKAELDKLKYCNSTRQFTRSVKRLGITLPDTEDPKAATKNAHS</sequence>
<name>C5K5W7_PERM5</name>
<dbReference type="AlphaFoldDB" id="C5K5W7"/>
<dbReference type="InParanoid" id="C5K5W7"/>
<dbReference type="PANTHER" id="PTHR34491:SF156">
    <property type="entry name" value="KINESIN MOTOR DOMAIN-CONTAINING PROTEIN"/>
    <property type="match status" value="1"/>
</dbReference>
<feature type="coiled-coil region" evidence="1">
    <location>
        <begin position="910"/>
        <end position="1042"/>
    </location>
</feature>
<feature type="transmembrane region" description="Helical" evidence="3">
    <location>
        <begin position="413"/>
        <end position="432"/>
    </location>
</feature>
<dbReference type="EMBL" id="GG670791">
    <property type="protein sequence ID" value="EER20128.1"/>
    <property type="molecule type" value="Genomic_DNA"/>
</dbReference>
<feature type="region of interest" description="Disordered" evidence="2">
    <location>
        <begin position="831"/>
        <end position="879"/>
    </location>
</feature>
<feature type="transmembrane region" description="Helical" evidence="3">
    <location>
        <begin position="265"/>
        <end position="286"/>
    </location>
</feature>
<feature type="region of interest" description="Disordered" evidence="2">
    <location>
        <begin position="1"/>
        <end position="64"/>
    </location>
</feature>
<dbReference type="SUPFAM" id="SSF52075">
    <property type="entry name" value="Outer arm dynein light chain 1"/>
    <property type="match status" value="1"/>
</dbReference>
<proteinExistence type="predicted"/>
<feature type="transmembrane region" description="Helical" evidence="3">
    <location>
        <begin position="195"/>
        <end position="217"/>
    </location>
</feature>
<evidence type="ECO:0000256" key="3">
    <source>
        <dbReference type="SAM" id="Phobius"/>
    </source>
</evidence>
<feature type="transmembrane region" description="Helical" evidence="3">
    <location>
        <begin position="375"/>
        <end position="393"/>
    </location>
</feature>
<feature type="transmembrane region" description="Helical" evidence="3">
    <location>
        <begin position="306"/>
        <end position="326"/>
    </location>
</feature>
<keyword evidence="3" id="KW-0472">Membrane</keyword>
<feature type="transmembrane region" description="Helical" evidence="3">
    <location>
        <begin position="333"/>
        <end position="355"/>
    </location>
</feature>
<feature type="coiled-coil region" evidence="1">
    <location>
        <begin position="1082"/>
        <end position="1131"/>
    </location>
</feature>
<feature type="compositionally biased region" description="Basic and acidic residues" evidence="2">
    <location>
        <begin position="52"/>
        <end position="64"/>
    </location>
</feature>
<accession>C5K5W7</accession>
<feature type="compositionally biased region" description="Polar residues" evidence="2">
    <location>
        <begin position="831"/>
        <end position="840"/>
    </location>
</feature>
<protein>
    <submittedName>
        <fullName evidence="4">Uncharacterized protein</fullName>
    </submittedName>
</protein>
<evidence type="ECO:0000313" key="4">
    <source>
        <dbReference type="EMBL" id="EER20128.1"/>
    </source>
</evidence>
<feature type="transmembrane region" description="Helical" evidence="3">
    <location>
        <begin position="138"/>
        <end position="159"/>
    </location>
</feature>
<reference evidence="4 5" key="1">
    <citation type="submission" date="2008-07" db="EMBL/GenBank/DDBJ databases">
        <authorList>
            <person name="El-Sayed N."/>
            <person name="Caler E."/>
            <person name="Inman J."/>
            <person name="Amedeo P."/>
            <person name="Hass B."/>
            <person name="Wortman J."/>
        </authorList>
    </citation>
    <scope>NUCLEOTIDE SEQUENCE [LARGE SCALE GENOMIC DNA]</scope>
    <source>
        <strain evidence="5">ATCC 50983 / TXsc</strain>
    </source>
</reference>
<feature type="compositionally biased region" description="Basic and acidic residues" evidence="2">
    <location>
        <begin position="1"/>
        <end position="16"/>
    </location>
</feature>
<evidence type="ECO:0000256" key="1">
    <source>
        <dbReference type="SAM" id="Coils"/>
    </source>
</evidence>
<dbReference type="RefSeq" id="XP_002788332.1">
    <property type="nucleotide sequence ID" value="XM_002788286.1"/>
</dbReference>